<dbReference type="GeneID" id="24440748"/>
<dbReference type="RefSeq" id="XP_012651998.1">
    <property type="nucleotide sequence ID" value="XM_012796544.1"/>
</dbReference>
<evidence type="ECO:0000313" key="1">
    <source>
        <dbReference type="EMBL" id="EWS75451.1"/>
    </source>
</evidence>
<dbReference type="EMBL" id="GG662769">
    <property type="protein sequence ID" value="EWS75451.1"/>
    <property type="molecule type" value="Genomic_DNA"/>
</dbReference>
<gene>
    <name evidence="1" type="ORF">TTHERM_000805817</name>
</gene>
<protein>
    <submittedName>
        <fullName evidence="1">Uncharacterized protein</fullName>
    </submittedName>
</protein>
<evidence type="ECO:0000313" key="2">
    <source>
        <dbReference type="Proteomes" id="UP000009168"/>
    </source>
</evidence>
<proteinExistence type="predicted"/>
<name>W7XJE4_TETTS</name>
<keyword evidence="2" id="KW-1185">Reference proteome</keyword>
<reference evidence="2" key="1">
    <citation type="journal article" date="2006" name="PLoS Biol.">
        <title>Macronuclear genome sequence of the ciliate Tetrahymena thermophila, a model eukaryote.</title>
        <authorList>
            <person name="Eisen J.A."/>
            <person name="Coyne R.S."/>
            <person name="Wu M."/>
            <person name="Wu D."/>
            <person name="Thiagarajan M."/>
            <person name="Wortman J.R."/>
            <person name="Badger J.H."/>
            <person name="Ren Q."/>
            <person name="Amedeo P."/>
            <person name="Jones K.M."/>
            <person name="Tallon L.J."/>
            <person name="Delcher A.L."/>
            <person name="Salzberg S.L."/>
            <person name="Silva J.C."/>
            <person name="Haas B.J."/>
            <person name="Majoros W.H."/>
            <person name="Farzad M."/>
            <person name="Carlton J.M."/>
            <person name="Smith R.K. Jr."/>
            <person name="Garg J."/>
            <person name="Pearlman R.E."/>
            <person name="Karrer K.M."/>
            <person name="Sun L."/>
            <person name="Manning G."/>
            <person name="Elde N.C."/>
            <person name="Turkewitz A.P."/>
            <person name="Asai D.J."/>
            <person name="Wilkes D.E."/>
            <person name="Wang Y."/>
            <person name="Cai H."/>
            <person name="Collins K."/>
            <person name="Stewart B.A."/>
            <person name="Lee S.R."/>
            <person name="Wilamowska K."/>
            <person name="Weinberg Z."/>
            <person name="Ruzzo W.L."/>
            <person name="Wloga D."/>
            <person name="Gaertig J."/>
            <person name="Frankel J."/>
            <person name="Tsao C.-C."/>
            <person name="Gorovsky M.A."/>
            <person name="Keeling P.J."/>
            <person name="Waller R.F."/>
            <person name="Patron N.J."/>
            <person name="Cherry J.M."/>
            <person name="Stover N.A."/>
            <person name="Krieger C.J."/>
            <person name="del Toro C."/>
            <person name="Ryder H.F."/>
            <person name="Williamson S.C."/>
            <person name="Barbeau R.A."/>
            <person name="Hamilton E.P."/>
            <person name="Orias E."/>
        </authorList>
    </citation>
    <scope>NUCLEOTIDE SEQUENCE [LARGE SCALE GENOMIC DNA]</scope>
    <source>
        <strain evidence="2">SB210</strain>
    </source>
</reference>
<accession>W7XJE4</accession>
<dbReference type="InParanoid" id="W7XJE4"/>
<dbReference type="Proteomes" id="UP000009168">
    <property type="component" value="Unassembled WGS sequence"/>
</dbReference>
<organism evidence="1 2">
    <name type="scientific">Tetrahymena thermophila (strain SB210)</name>
    <dbReference type="NCBI Taxonomy" id="312017"/>
    <lineage>
        <taxon>Eukaryota</taxon>
        <taxon>Sar</taxon>
        <taxon>Alveolata</taxon>
        <taxon>Ciliophora</taxon>
        <taxon>Intramacronucleata</taxon>
        <taxon>Oligohymenophorea</taxon>
        <taxon>Hymenostomatida</taxon>
        <taxon>Tetrahymenina</taxon>
        <taxon>Tetrahymenidae</taxon>
        <taxon>Tetrahymena</taxon>
    </lineage>
</organism>
<dbReference type="AlphaFoldDB" id="W7XJE4"/>
<dbReference type="KEGG" id="tet:TTHERM_000805817"/>
<sequence length="221" mass="26599">MLQKSIYLLIDQYLSDTCKKEISKNLIKIFIVFYLTNLHQLTMILNIFKQLLQNQNPIIYMAKQKNCRFYIIQNYKQQQELLNQKTTKIKKNNQNECILEQLNILNNIQIDNINHRKEQRKVIEMLINLKTNKSTRINRQINKQLKGFDIGGRYLELLSMSFQQEQRDLLQQINKLFDKGLSKIQLRYLLTHKLNENIDQLLFLLISELFQSKQKINSFQF</sequence>